<reference evidence="2 3" key="1">
    <citation type="submission" date="2019-07" db="EMBL/GenBank/DDBJ databases">
        <title>Complete Genome Sequence and Methylome Analysis of Nocardia otitidis-caviarum NEB252.</title>
        <authorList>
            <person name="Fomenkov A."/>
            <person name="Anton B.P."/>
            <person name="Vincze T."/>
            <person name="Roberts R.J."/>
        </authorList>
    </citation>
    <scope>NUCLEOTIDE SEQUENCE [LARGE SCALE GENOMIC DNA]</scope>
    <source>
        <strain evidence="2 3">NEB252</strain>
    </source>
</reference>
<feature type="compositionally biased region" description="Low complexity" evidence="1">
    <location>
        <begin position="30"/>
        <end position="50"/>
    </location>
</feature>
<organism evidence="2 3">
    <name type="scientific">Nocardia otitidiscaviarum</name>
    <dbReference type="NCBI Taxonomy" id="1823"/>
    <lineage>
        <taxon>Bacteria</taxon>
        <taxon>Bacillati</taxon>
        <taxon>Actinomycetota</taxon>
        <taxon>Actinomycetes</taxon>
        <taxon>Mycobacteriales</taxon>
        <taxon>Nocardiaceae</taxon>
        <taxon>Nocardia</taxon>
    </lineage>
</organism>
<proteinExistence type="predicted"/>
<evidence type="ECO:0000313" key="3">
    <source>
        <dbReference type="Proteomes" id="UP000317039"/>
    </source>
</evidence>
<accession>A0A516NJA6</accession>
<name>A0A516NJA6_9NOCA</name>
<dbReference type="EMBL" id="CP041695">
    <property type="protein sequence ID" value="QDP78959.1"/>
    <property type="molecule type" value="Genomic_DNA"/>
</dbReference>
<feature type="region of interest" description="Disordered" evidence="1">
    <location>
        <begin position="1"/>
        <end position="50"/>
    </location>
</feature>
<dbReference type="AlphaFoldDB" id="A0A516NJA6"/>
<dbReference type="Proteomes" id="UP000317039">
    <property type="component" value="Chromosome"/>
</dbReference>
<sequence length="92" mass="8724">MSMPPCTAVQRKSPSAQPPTTGGAAGGGTTAAAAGGTATPVRGGTAAAGAAMANAHGSIARIIQDFHTVADINAGQQPCVGCTVGSSFPSSR</sequence>
<gene>
    <name evidence="2" type="ORF">FOH10_09605</name>
</gene>
<dbReference type="KEGG" id="nod:FOH10_09605"/>
<feature type="compositionally biased region" description="Polar residues" evidence="1">
    <location>
        <begin position="10"/>
        <end position="19"/>
    </location>
</feature>
<evidence type="ECO:0000256" key="1">
    <source>
        <dbReference type="SAM" id="MobiDB-lite"/>
    </source>
</evidence>
<protein>
    <submittedName>
        <fullName evidence="2">Uncharacterized protein</fullName>
    </submittedName>
</protein>
<evidence type="ECO:0000313" key="2">
    <source>
        <dbReference type="EMBL" id="QDP78959.1"/>
    </source>
</evidence>